<reference evidence="2 3" key="1">
    <citation type="submission" date="2019-05" db="EMBL/GenBank/DDBJ databases">
        <authorList>
            <person name="Farhan Ul Haque M."/>
        </authorList>
    </citation>
    <scope>NUCLEOTIDE SEQUENCE [LARGE SCALE GENOMIC DNA]</scope>
    <source>
        <strain evidence="2">2</strain>
    </source>
</reference>
<name>A0A8B6MAB4_METTU</name>
<sequence>MSVPSLPVSTLGTPRIGPRRELKFALESFWSGKLDEAALLEAAAGLRAANWARQRALGVTNIPSNDFSLYDHVLDTSVMVGAIPAPRTGQGENLARVWSD</sequence>
<keyword evidence="3" id="KW-1185">Reference proteome</keyword>
<organism evidence="2 3">
    <name type="scientific">Methylocella tundrae</name>
    <dbReference type="NCBI Taxonomy" id="227605"/>
    <lineage>
        <taxon>Bacteria</taxon>
        <taxon>Pseudomonadati</taxon>
        <taxon>Pseudomonadota</taxon>
        <taxon>Alphaproteobacteria</taxon>
        <taxon>Hyphomicrobiales</taxon>
        <taxon>Beijerinckiaceae</taxon>
        <taxon>Methylocella</taxon>
    </lineage>
</organism>
<accession>A0A8B6MAB4</accession>
<dbReference type="GO" id="GO:0003871">
    <property type="term" value="F:5-methyltetrahydropteroyltriglutamate-homocysteine S-methyltransferase activity"/>
    <property type="evidence" value="ECO:0007669"/>
    <property type="project" value="InterPro"/>
</dbReference>
<dbReference type="EMBL" id="CABFMQ020000110">
    <property type="protein sequence ID" value="VTZ51890.1"/>
    <property type="molecule type" value="Genomic_DNA"/>
</dbReference>
<dbReference type="Proteomes" id="UP000485880">
    <property type="component" value="Unassembled WGS sequence"/>
</dbReference>
<comment type="caution">
    <text evidence="2">The sequence shown here is derived from an EMBL/GenBank/DDBJ whole genome shotgun (WGS) entry which is preliminary data.</text>
</comment>
<evidence type="ECO:0000313" key="2">
    <source>
        <dbReference type="EMBL" id="VTZ51890.1"/>
    </source>
</evidence>
<evidence type="ECO:0000259" key="1">
    <source>
        <dbReference type="Pfam" id="PF08267"/>
    </source>
</evidence>
<dbReference type="Gene3D" id="3.20.20.210">
    <property type="match status" value="1"/>
</dbReference>
<gene>
    <name evidence="2" type="ORF">MPC4_500006</name>
</gene>
<dbReference type="Pfam" id="PF08267">
    <property type="entry name" value="Meth_synt_1"/>
    <property type="match status" value="1"/>
</dbReference>
<dbReference type="GO" id="GO:0008270">
    <property type="term" value="F:zinc ion binding"/>
    <property type="evidence" value="ECO:0007669"/>
    <property type="project" value="InterPro"/>
</dbReference>
<dbReference type="PANTHER" id="PTHR30519">
    <property type="entry name" value="5-METHYLTETRAHYDROPTEROYLTRIGLUTAMATE--HOMOCYSTEINE METHYLTRANSFERASE"/>
    <property type="match status" value="1"/>
</dbReference>
<dbReference type="InterPro" id="IPR013215">
    <property type="entry name" value="Cbl-indep_Met_Synth_N"/>
</dbReference>
<proteinExistence type="predicted"/>
<evidence type="ECO:0000313" key="3">
    <source>
        <dbReference type="Proteomes" id="UP000485880"/>
    </source>
</evidence>
<feature type="domain" description="Cobalamin-independent methionine synthase MetE N-terminal" evidence="1">
    <location>
        <begin position="9"/>
        <end position="85"/>
    </location>
</feature>
<dbReference type="GO" id="GO:0008652">
    <property type="term" value="P:amino acid biosynthetic process"/>
    <property type="evidence" value="ECO:0007669"/>
    <property type="project" value="InterPro"/>
</dbReference>
<dbReference type="InterPro" id="IPR038071">
    <property type="entry name" value="UROD/MetE-like_sf"/>
</dbReference>
<dbReference type="SUPFAM" id="SSF51726">
    <property type="entry name" value="UROD/MetE-like"/>
    <property type="match status" value="1"/>
</dbReference>
<protein>
    <recommendedName>
        <fullName evidence="1">Cobalamin-independent methionine synthase MetE N-terminal domain-containing protein</fullName>
    </recommendedName>
</protein>
<dbReference type="AlphaFoldDB" id="A0A8B6MAB4"/>